<dbReference type="GO" id="GO:0016810">
    <property type="term" value="F:hydrolase activity, acting on carbon-nitrogen (but not peptide) bonds"/>
    <property type="evidence" value="ECO:0007669"/>
    <property type="project" value="InterPro"/>
</dbReference>
<reference evidence="1 2" key="1">
    <citation type="submission" date="2020-07" db="EMBL/GenBank/DDBJ databases">
        <title>Genomic Encyclopedia of Type Strains, Phase III (KMG-III): the genomes of soil and plant-associated and newly described type strains.</title>
        <authorList>
            <person name="Whitman W."/>
        </authorList>
    </citation>
    <scope>NUCLEOTIDE SEQUENCE [LARGE SCALE GENOMIC DNA]</scope>
    <source>
        <strain evidence="1 2">CECT 8576</strain>
    </source>
</reference>
<dbReference type="Gene3D" id="2.30.40.10">
    <property type="entry name" value="Urease, subunit C, domain 1"/>
    <property type="match status" value="1"/>
</dbReference>
<dbReference type="AlphaFoldDB" id="A0A852YWL0"/>
<dbReference type="RefSeq" id="WP_179533858.1">
    <property type="nucleotide sequence ID" value="NZ_JACBYW010000001.1"/>
</dbReference>
<dbReference type="Gene3D" id="1.20.58.520">
    <property type="entry name" value="Amidohydrolase"/>
    <property type="match status" value="1"/>
</dbReference>
<evidence type="ECO:0000313" key="2">
    <source>
        <dbReference type="Proteomes" id="UP000548304"/>
    </source>
</evidence>
<accession>A0A852YWL0</accession>
<dbReference type="Gene3D" id="3.30.110.90">
    <property type="entry name" value="Amidohydrolase"/>
    <property type="match status" value="1"/>
</dbReference>
<dbReference type="SUPFAM" id="SSF51556">
    <property type="entry name" value="Metallo-dependent hydrolases"/>
    <property type="match status" value="1"/>
</dbReference>
<gene>
    <name evidence="1" type="ORF">FHR84_000609</name>
</gene>
<dbReference type="InterPro" id="IPR011059">
    <property type="entry name" value="Metal-dep_hydrolase_composite"/>
</dbReference>
<dbReference type="PANTHER" id="PTHR43135:SF3">
    <property type="entry name" value="ALPHA-D-RIBOSE 1-METHYLPHOSPHONATE 5-TRIPHOSPHATE DIPHOSPHATASE"/>
    <property type="match status" value="1"/>
</dbReference>
<sequence>MDSARIAHAVCRASGPYRIEVGGILGPGGVDRGRRDITVLPTGGWKVGRAEDTVSPVLRLPESIAAPALYDAHVHLHPQVRLTDYVRHGIGRIRDLGSTVGADQAVPTGRCCAEPVPDIVLGGPLLDRPGKQRLPFAAPWRDAAELPNLVDAAAERGAAWLKLYDRFPGELVEPAVRLAHDRGLRVTLHPPPGEYRAALDAGVDELQHLACLTPRGDGSRGTRAVLRHWAGRDHGDAWPDLPRGTAICPTLLVQHQLVREAESDWTFPDHAPGWAALWRQLPTAARPWGATQLITARQAVARLSAAIGELDHAGVRWVIGSDTPNPGVRPGRSLWEEMNLLVSAGLGPLRIYRSAAVAPAVAEAGEHPLTFLPRGAFDSGRFSTEPPTATLLHGCLFRPNP</sequence>
<comment type="caution">
    <text evidence="1">The sequence shown here is derived from an EMBL/GenBank/DDBJ whole genome shotgun (WGS) entry which is preliminary data.</text>
</comment>
<dbReference type="PANTHER" id="PTHR43135">
    <property type="entry name" value="ALPHA-D-RIBOSE 1-METHYLPHOSPHONATE 5-TRIPHOSPHATE DIPHOSPHATASE"/>
    <property type="match status" value="1"/>
</dbReference>
<dbReference type="Gene3D" id="3.40.50.10910">
    <property type="entry name" value="Amidohydrolase"/>
    <property type="match status" value="1"/>
</dbReference>
<dbReference type="InterPro" id="IPR051781">
    <property type="entry name" value="Metallo-dep_Hydrolase"/>
</dbReference>
<keyword evidence="2" id="KW-1185">Reference proteome</keyword>
<organism evidence="1 2">
    <name type="scientific">Actinopolyspora biskrensis</name>
    <dbReference type="NCBI Taxonomy" id="1470178"/>
    <lineage>
        <taxon>Bacteria</taxon>
        <taxon>Bacillati</taxon>
        <taxon>Actinomycetota</taxon>
        <taxon>Actinomycetes</taxon>
        <taxon>Actinopolysporales</taxon>
        <taxon>Actinopolysporaceae</taxon>
        <taxon>Actinopolyspora</taxon>
    </lineage>
</organism>
<evidence type="ECO:0000313" key="1">
    <source>
        <dbReference type="EMBL" id="NYH77295.1"/>
    </source>
</evidence>
<evidence type="ECO:0008006" key="3">
    <source>
        <dbReference type="Google" id="ProtNLM"/>
    </source>
</evidence>
<protein>
    <recommendedName>
        <fullName evidence="3">Amidohydrolase family protein</fullName>
    </recommendedName>
</protein>
<dbReference type="EMBL" id="JACBYW010000001">
    <property type="protein sequence ID" value="NYH77295.1"/>
    <property type="molecule type" value="Genomic_DNA"/>
</dbReference>
<name>A0A852YWL0_9ACTN</name>
<dbReference type="InterPro" id="IPR032466">
    <property type="entry name" value="Metal_Hydrolase"/>
</dbReference>
<proteinExistence type="predicted"/>
<dbReference type="Proteomes" id="UP000548304">
    <property type="component" value="Unassembled WGS sequence"/>
</dbReference>